<keyword evidence="2" id="KW-0503">Monooxygenase</keyword>
<organism evidence="2 3">
    <name type="scientific">Streptomyces violaceusniger</name>
    <dbReference type="NCBI Taxonomy" id="68280"/>
    <lineage>
        <taxon>Bacteria</taxon>
        <taxon>Bacillati</taxon>
        <taxon>Actinomycetota</taxon>
        <taxon>Actinomycetes</taxon>
        <taxon>Kitasatosporales</taxon>
        <taxon>Streptomycetaceae</taxon>
        <taxon>Streptomyces</taxon>
        <taxon>Streptomyces violaceusniger group</taxon>
    </lineage>
</organism>
<dbReference type="Gene3D" id="3.20.20.30">
    <property type="entry name" value="Luciferase-like domain"/>
    <property type="match status" value="1"/>
</dbReference>
<name>A0A4D4LNI2_STRVO</name>
<dbReference type="OrthoDB" id="7903015at2"/>
<evidence type="ECO:0000259" key="1">
    <source>
        <dbReference type="Pfam" id="PF00296"/>
    </source>
</evidence>
<comment type="caution">
    <text evidence="2">The sequence shown here is derived from an EMBL/GenBank/DDBJ whole genome shotgun (WGS) entry which is preliminary data.</text>
</comment>
<dbReference type="SUPFAM" id="SSF51679">
    <property type="entry name" value="Bacterial luciferase-like"/>
    <property type="match status" value="1"/>
</dbReference>
<proteinExistence type="predicted"/>
<gene>
    <name evidence="2" type="ORF">SVIO_104500</name>
</gene>
<dbReference type="AlphaFoldDB" id="A0A4D4LNI2"/>
<dbReference type="InterPro" id="IPR050766">
    <property type="entry name" value="Bact_Lucif_Oxidored"/>
</dbReference>
<feature type="domain" description="Luciferase-like" evidence="1">
    <location>
        <begin position="14"/>
        <end position="246"/>
    </location>
</feature>
<dbReference type="InterPro" id="IPR011251">
    <property type="entry name" value="Luciferase-like_dom"/>
</dbReference>
<dbReference type="GO" id="GO:0004497">
    <property type="term" value="F:monooxygenase activity"/>
    <property type="evidence" value="ECO:0007669"/>
    <property type="project" value="UniProtKB-KW"/>
</dbReference>
<dbReference type="EMBL" id="BJHW01000002">
    <property type="protein sequence ID" value="GDY59827.1"/>
    <property type="molecule type" value="Genomic_DNA"/>
</dbReference>
<dbReference type="PANTHER" id="PTHR30137">
    <property type="entry name" value="LUCIFERASE-LIKE MONOOXYGENASE"/>
    <property type="match status" value="1"/>
</dbReference>
<dbReference type="PANTHER" id="PTHR30137:SF15">
    <property type="entry name" value="BLL6902 PROTEIN"/>
    <property type="match status" value="1"/>
</dbReference>
<dbReference type="Pfam" id="PF00296">
    <property type="entry name" value="Bac_luciferase"/>
    <property type="match status" value="1"/>
</dbReference>
<sequence length="340" mass="36088">MALPQNPLKLGFLTHVSGADDPARLLRDTVRLAVAAEELGYDTLWVAQHHVGAENGRLPSPFVLLAAIAERTERIRLGTAVVILPLEDPVRAAEDAAVADLLSGGRLELGLGSGAHTASYTALGRDPEERRGLFARSSAALTSALSGRPLPGGRRLSPHAPGLDRRVWRATHSEEGALQAAAAGQGLLLARSSLRLAQPVAELQAPVARAYRDAAASPRLAVTRTVYPAPDRTAALRDLERGTRAWSAEMRPDTDWDALDGEELLALHTIHTGPAGHIARSLAHDPVIRLADELITQVQPGEPGFDATLSALRTIAHDVAPALRRLLPPSVPSQLSEVSP</sequence>
<dbReference type="RefSeq" id="WP_137981899.1">
    <property type="nucleotide sequence ID" value="NZ_BAAASO010000012.1"/>
</dbReference>
<keyword evidence="3" id="KW-1185">Reference proteome</keyword>
<evidence type="ECO:0000313" key="2">
    <source>
        <dbReference type="EMBL" id="GDY59827.1"/>
    </source>
</evidence>
<protein>
    <submittedName>
        <fullName evidence="2">Alkanal monooxygenase</fullName>
    </submittedName>
</protein>
<accession>A0A4D4LNI2</accession>
<reference evidence="2 3" key="1">
    <citation type="journal article" date="2020" name="Int. J. Syst. Evol. Microbiol.">
        <title>Reclassification of Streptomyces castelarensis and Streptomyces sporoclivatus as later heterotypic synonyms of Streptomyces antimycoticus.</title>
        <authorList>
            <person name="Komaki H."/>
            <person name="Tamura T."/>
        </authorList>
    </citation>
    <scope>NUCLEOTIDE SEQUENCE [LARGE SCALE GENOMIC DNA]</scope>
    <source>
        <strain evidence="2 3">NBRC 13459</strain>
    </source>
</reference>
<dbReference type="GO" id="GO:0016705">
    <property type="term" value="F:oxidoreductase activity, acting on paired donors, with incorporation or reduction of molecular oxygen"/>
    <property type="evidence" value="ECO:0007669"/>
    <property type="project" value="InterPro"/>
</dbReference>
<evidence type="ECO:0000313" key="3">
    <source>
        <dbReference type="Proteomes" id="UP000301309"/>
    </source>
</evidence>
<dbReference type="InterPro" id="IPR036661">
    <property type="entry name" value="Luciferase-like_sf"/>
</dbReference>
<dbReference type="GO" id="GO:0005829">
    <property type="term" value="C:cytosol"/>
    <property type="evidence" value="ECO:0007669"/>
    <property type="project" value="TreeGrafter"/>
</dbReference>
<keyword evidence="2" id="KW-0560">Oxidoreductase</keyword>
<dbReference type="Proteomes" id="UP000301309">
    <property type="component" value="Unassembled WGS sequence"/>
</dbReference>